<dbReference type="Proteomes" id="UP000008370">
    <property type="component" value="Unassembled WGS sequence"/>
</dbReference>
<dbReference type="HOGENOM" id="CLU_1548144_0_0_1"/>
<dbReference type="AlphaFoldDB" id="K5X8Z2"/>
<accession>K5X8Z2</accession>
<evidence type="ECO:0000313" key="1">
    <source>
        <dbReference type="EMBL" id="EKM59317.1"/>
    </source>
</evidence>
<gene>
    <name evidence="1" type="ORF">PHACADRAFT_249732</name>
</gene>
<dbReference type="GeneID" id="18914732"/>
<dbReference type="InParanoid" id="K5X8Z2"/>
<evidence type="ECO:0000313" key="2">
    <source>
        <dbReference type="Proteomes" id="UP000008370"/>
    </source>
</evidence>
<proteinExistence type="predicted"/>
<organism evidence="1 2">
    <name type="scientific">Phanerochaete carnosa (strain HHB-10118-sp)</name>
    <name type="common">White-rot fungus</name>
    <name type="synonym">Peniophora carnosa</name>
    <dbReference type="NCBI Taxonomy" id="650164"/>
    <lineage>
        <taxon>Eukaryota</taxon>
        <taxon>Fungi</taxon>
        <taxon>Dikarya</taxon>
        <taxon>Basidiomycota</taxon>
        <taxon>Agaricomycotina</taxon>
        <taxon>Agaricomycetes</taxon>
        <taxon>Polyporales</taxon>
        <taxon>Phanerochaetaceae</taxon>
        <taxon>Phanerochaete</taxon>
    </lineage>
</organism>
<sequence length="173" mass="19694">MAPPFPYSGPRYPLMDTLRELSNAWRASCPRVPSGWSSDWSADPAPDPDDDFHGVPMFHTLSFIPYLGRFPYEMEHTFNYFGTPTPIIYQDEGMNVRMFFSAGGLMFLLVEEPLDSFMVVPPDWTVDEAAALLKVDWGESPFPAVSKYLQACCMQQNALLKWVAEREISGRNR</sequence>
<dbReference type="EMBL" id="JH930469">
    <property type="protein sequence ID" value="EKM59317.1"/>
    <property type="molecule type" value="Genomic_DNA"/>
</dbReference>
<keyword evidence="2" id="KW-1185">Reference proteome</keyword>
<reference evidence="1 2" key="1">
    <citation type="journal article" date="2012" name="BMC Genomics">
        <title>Comparative genomics of the white-rot fungi, Phanerochaete carnosa and P. chrysosporium, to elucidate the genetic basis of the distinct wood types they colonize.</title>
        <authorList>
            <person name="Suzuki H."/>
            <person name="MacDonald J."/>
            <person name="Syed K."/>
            <person name="Salamov A."/>
            <person name="Hori C."/>
            <person name="Aerts A."/>
            <person name="Henrissat B."/>
            <person name="Wiebenga A."/>
            <person name="vanKuyk P.A."/>
            <person name="Barry K."/>
            <person name="Lindquist E."/>
            <person name="LaButti K."/>
            <person name="Lapidus A."/>
            <person name="Lucas S."/>
            <person name="Coutinho P."/>
            <person name="Gong Y."/>
            <person name="Samejima M."/>
            <person name="Mahadevan R."/>
            <person name="Abou-Zaid M."/>
            <person name="de Vries R.P."/>
            <person name="Igarashi K."/>
            <person name="Yadav J.S."/>
            <person name="Grigoriev I.V."/>
            <person name="Master E.R."/>
        </authorList>
    </citation>
    <scope>NUCLEOTIDE SEQUENCE [LARGE SCALE GENOMIC DNA]</scope>
    <source>
        <strain evidence="1 2">HHB-10118-sp</strain>
    </source>
</reference>
<name>K5X8Z2_PHACS</name>
<dbReference type="KEGG" id="pco:PHACADRAFT_249732"/>
<protein>
    <submittedName>
        <fullName evidence="1">Uncharacterized protein</fullName>
    </submittedName>
</protein>
<dbReference type="RefSeq" id="XP_007391881.1">
    <property type="nucleotide sequence ID" value="XM_007391819.1"/>
</dbReference>